<dbReference type="EMBL" id="CAMPGE010010358">
    <property type="protein sequence ID" value="CAI2369209.1"/>
    <property type="molecule type" value="Genomic_DNA"/>
</dbReference>
<evidence type="ECO:0000256" key="1">
    <source>
        <dbReference type="SAM" id="MobiDB-lite"/>
    </source>
</evidence>
<proteinExistence type="predicted"/>
<sequence length="148" mass="17528">MEPTEIEEEPATGLVESFERLGIGTRICRKRKAHETDLEELKDFKPKRAIELLEETGPSEAKSEISDDTVMVDLQKVRQNIREIQASRKSTGIQEDCEMEDDKESTEKEKYKRKLFQKYQRQFSEYKNQLKPYNSQYEYTECDGYIQK</sequence>
<dbReference type="Proteomes" id="UP001295684">
    <property type="component" value="Unassembled WGS sequence"/>
</dbReference>
<evidence type="ECO:0000313" key="3">
    <source>
        <dbReference type="Proteomes" id="UP001295684"/>
    </source>
</evidence>
<comment type="caution">
    <text evidence="2">The sequence shown here is derived from an EMBL/GenBank/DDBJ whole genome shotgun (WGS) entry which is preliminary data.</text>
</comment>
<name>A0AAD1UI56_EUPCR</name>
<dbReference type="AlphaFoldDB" id="A0AAD1UI56"/>
<feature type="compositionally biased region" description="Acidic residues" evidence="1">
    <location>
        <begin position="95"/>
        <end position="104"/>
    </location>
</feature>
<keyword evidence="3" id="KW-1185">Reference proteome</keyword>
<feature type="region of interest" description="Disordered" evidence="1">
    <location>
        <begin position="88"/>
        <end position="108"/>
    </location>
</feature>
<protein>
    <submittedName>
        <fullName evidence="2">Uncharacterized protein</fullName>
    </submittedName>
</protein>
<reference evidence="2" key="1">
    <citation type="submission" date="2023-07" db="EMBL/GenBank/DDBJ databases">
        <authorList>
            <consortium name="AG Swart"/>
            <person name="Singh M."/>
            <person name="Singh A."/>
            <person name="Seah K."/>
            <person name="Emmerich C."/>
        </authorList>
    </citation>
    <scope>NUCLEOTIDE SEQUENCE</scope>
    <source>
        <strain evidence="2">DP1</strain>
    </source>
</reference>
<accession>A0AAD1UI56</accession>
<organism evidence="2 3">
    <name type="scientific">Euplotes crassus</name>
    <dbReference type="NCBI Taxonomy" id="5936"/>
    <lineage>
        <taxon>Eukaryota</taxon>
        <taxon>Sar</taxon>
        <taxon>Alveolata</taxon>
        <taxon>Ciliophora</taxon>
        <taxon>Intramacronucleata</taxon>
        <taxon>Spirotrichea</taxon>
        <taxon>Hypotrichia</taxon>
        <taxon>Euplotida</taxon>
        <taxon>Euplotidae</taxon>
        <taxon>Moneuplotes</taxon>
    </lineage>
</organism>
<gene>
    <name evidence="2" type="ORF">ECRASSUSDP1_LOCUS10507</name>
</gene>
<evidence type="ECO:0000313" key="2">
    <source>
        <dbReference type="EMBL" id="CAI2369209.1"/>
    </source>
</evidence>